<name>A0ACC2NN91_9HYME</name>
<accession>A0ACC2NN91</accession>
<proteinExistence type="predicted"/>
<dbReference type="Proteomes" id="UP001239111">
    <property type="component" value="Chromosome 3"/>
</dbReference>
<organism evidence="1 2">
    <name type="scientific">Eretmocerus hayati</name>
    <dbReference type="NCBI Taxonomy" id="131215"/>
    <lineage>
        <taxon>Eukaryota</taxon>
        <taxon>Metazoa</taxon>
        <taxon>Ecdysozoa</taxon>
        <taxon>Arthropoda</taxon>
        <taxon>Hexapoda</taxon>
        <taxon>Insecta</taxon>
        <taxon>Pterygota</taxon>
        <taxon>Neoptera</taxon>
        <taxon>Endopterygota</taxon>
        <taxon>Hymenoptera</taxon>
        <taxon>Apocrita</taxon>
        <taxon>Proctotrupomorpha</taxon>
        <taxon>Chalcidoidea</taxon>
        <taxon>Aphelinidae</taxon>
        <taxon>Aphelininae</taxon>
        <taxon>Eretmocerus</taxon>
    </lineage>
</organism>
<comment type="caution">
    <text evidence="1">The sequence shown here is derived from an EMBL/GenBank/DDBJ whole genome shotgun (WGS) entry which is preliminary data.</text>
</comment>
<protein>
    <submittedName>
        <fullName evidence="1">Uncharacterized protein</fullName>
    </submittedName>
</protein>
<dbReference type="EMBL" id="CM056743">
    <property type="protein sequence ID" value="KAJ8671697.1"/>
    <property type="molecule type" value="Genomic_DNA"/>
</dbReference>
<evidence type="ECO:0000313" key="1">
    <source>
        <dbReference type="EMBL" id="KAJ8671697.1"/>
    </source>
</evidence>
<reference evidence="1" key="1">
    <citation type="submission" date="2023-04" db="EMBL/GenBank/DDBJ databases">
        <title>A chromosome-level genome assembly of the parasitoid wasp Eretmocerus hayati.</title>
        <authorList>
            <person name="Zhong Y."/>
            <person name="Liu S."/>
            <person name="Liu Y."/>
        </authorList>
    </citation>
    <scope>NUCLEOTIDE SEQUENCE</scope>
    <source>
        <strain evidence="1">ZJU_SS_LIU_2023</strain>
    </source>
</reference>
<keyword evidence="2" id="KW-1185">Reference proteome</keyword>
<gene>
    <name evidence="1" type="ORF">QAD02_002956</name>
</gene>
<sequence length="321" mass="35977">MVSSSLSVDPTKLFVIGEQIEILKPAFPYPTNSSLLEEYCIRKRSDGSLVKFSLSDMQGKYCSFEIFKMPWEEKELYAMSDALTEDELEVMRFYIVKVLDGGDSWQKVELFVVPSTFVSFRVENDPATNDSETKQKNAKEPLEERSLPLKKDEVLVKELKSVANRKKLLRQEKKAGLGTVLKPLSEAVQNMVQSKMLPVAPAHVTKIGNANSLVAARTLKENRIVFNESNHKEDSAGPRDELVQFGAEDIQNVPSNSPLEAMLSDATSVEEILSRSLSKVHQSKSDAMSLLFLRTKVILLLSSLNNVTFSWQLVQTSKLVS</sequence>
<evidence type="ECO:0000313" key="2">
    <source>
        <dbReference type="Proteomes" id="UP001239111"/>
    </source>
</evidence>